<keyword evidence="4" id="KW-0256">Endoplasmic reticulum</keyword>
<evidence type="ECO:0000256" key="5">
    <source>
        <dbReference type="ARBA" id="ARBA00023128"/>
    </source>
</evidence>
<evidence type="ECO:0000256" key="3">
    <source>
        <dbReference type="ARBA" id="ARBA00004370"/>
    </source>
</evidence>
<organism evidence="9">
    <name type="scientific">Menopon gallinae</name>
    <name type="common">poultry shaft louse</name>
    <dbReference type="NCBI Taxonomy" id="328185"/>
    <lineage>
        <taxon>Eukaryota</taxon>
        <taxon>Metazoa</taxon>
        <taxon>Ecdysozoa</taxon>
        <taxon>Arthropoda</taxon>
        <taxon>Hexapoda</taxon>
        <taxon>Insecta</taxon>
        <taxon>Pterygota</taxon>
        <taxon>Neoptera</taxon>
        <taxon>Paraneoptera</taxon>
        <taxon>Psocodea</taxon>
        <taxon>Troctomorpha</taxon>
        <taxon>Phthiraptera</taxon>
        <taxon>Amblycera</taxon>
        <taxon>Menoponidae</taxon>
        <taxon>Menopon</taxon>
    </lineage>
</organism>
<dbReference type="GO" id="GO:0005739">
    <property type="term" value="C:mitochondrion"/>
    <property type="evidence" value="ECO:0007669"/>
    <property type="project" value="UniProtKB-SubCell"/>
</dbReference>
<gene>
    <name evidence="9" type="ORF">PYX00_007266</name>
</gene>
<keyword evidence="5" id="KW-0496">Mitochondrion</keyword>
<dbReference type="Gene3D" id="3.40.50.1820">
    <property type="entry name" value="alpha/beta hydrolase"/>
    <property type="match status" value="1"/>
</dbReference>
<dbReference type="GO" id="GO:0016020">
    <property type="term" value="C:membrane"/>
    <property type="evidence" value="ECO:0007669"/>
    <property type="project" value="UniProtKB-SubCell"/>
</dbReference>
<comment type="subcellular location">
    <subcellularLocation>
        <location evidence="2">Endoplasmic reticulum</location>
    </subcellularLocation>
    <subcellularLocation>
        <location evidence="3">Membrane</location>
    </subcellularLocation>
    <subcellularLocation>
        <location evidence="1">Mitochondrion</location>
    </subcellularLocation>
</comment>
<evidence type="ECO:0000256" key="6">
    <source>
        <dbReference type="ARBA" id="ARBA00023136"/>
    </source>
</evidence>
<dbReference type="InterPro" id="IPR052374">
    <property type="entry name" value="SERAC1"/>
</dbReference>
<reference evidence="9" key="1">
    <citation type="journal article" date="2024" name="Gigascience">
        <title>Chromosome-level genome of the poultry shaft louse Menopon gallinae provides insight into the host-switching and adaptive evolution of parasitic lice.</title>
        <authorList>
            <person name="Xu Y."/>
            <person name="Ma L."/>
            <person name="Liu S."/>
            <person name="Liang Y."/>
            <person name="Liu Q."/>
            <person name="He Z."/>
            <person name="Tian L."/>
            <person name="Duan Y."/>
            <person name="Cai W."/>
            <person name="Li H."/>
            <person name="Song F."/>
        </authorList>
    </citation>
    <scope>NUCLEOTIDE SEQUENCE</scope>
    <source>
        <strain evidence="9">Cailab_2023a</strain>
    </source>
</reference>
<evidence type="ECO:0000256" key="8">
    <source>
        <dbReference type="SAM" id="Phobius"/>
    </source>
</evidence>
<proteinExistence type="predicted"/>
<evidence type="ECO:0000313" key="9">
    <source>
        <dbReference type="EMBL" id="KAL0269580.1"/>
    </source>
</evidence>
<keyword evidence="8" id="KW-1133">Transmembrane helix</keyword>
<feature type="compositionally biased region" description="Basic and acidic residues" evidence="7">
    <location>
        <begin position="179"/>
        <end position="191"/>
    </location>
</feature>
<keyword evidence="8" id="KW-0812">Transmembrane</keyword>
<evidence type="ECO:0000256" key="4">
    <source>
        <dbReference type="ARBA" id="ARBA00022824"/>
    </source>
</evidence>
<evidence type="ECO:0000256" key="1">
    <source>
        <dbReference type="ARBA" id="ARBA00004173"/>
    </source>
</evidence>
<feature type="transmembrane region" description="Helical" evidence="8">
    <location>
        <begin position="29"/>
        <end position="49"/>
    </location>
</feature>
<keyword evidence="6 8" id="KW-0472">Membrane</keyword>
<dbReference type="GO" id="GO:0005783">
    <property type="term" value="C:endoplasmic reticulum"/>
    <property type="evidence" value="ECO:0007669"/>
    <property type="project" value="UniProtKB-SubCell"/>
</dbReference>
<accession>A0AAW2HIG6</accession>
<evidence type="ECO:0008006" key="10">
    <source>
        <dbReference type="Google" id="ProtNLM"/>
    </source>
</evidence>
<protein>
    <recommendedName>
        <fullName evidence="10">Protein SERAC1</fullName>
    </recommendedName>
</protein>
<evidence type="ECO:0000256" key="2">
    <source>
        <dbReference type="ARBA" id="ARBA00004240"/>
    </source>
</evidence>
<dbReference type="InterPro" id="IPR029058">
    <property type="entry name" value="AB_hydrolase_fold"/>
</dbReference>
<name>A0AAW2HIG6_9NEOP</name>
<evidence type="ECO:0000256" key="7">
    <source>
        <dbReference type="SAM" id="MobiDB-lite"/>
    </source>
</evidence>
<dbReference type="SUPFAM" id="SSF53474">
    <property type="entry name" value="alpha/beta-Hydrolases"/>
    <property type="match status" value="1"/>
</dbReference>
<dbReference type="EMBL" id="JARGDH010000004">
    <property type="protein sequence ID" value="KAL0269580.1"/>
    <property type="molecule type" value="Genomic_DNA"/>
</dbReference>
<feature type="region of interest" description="Disordered" evidence="7">
    <location>
        <begin position="179"/>
        <end position="215"/>
    </location>
</feature>
<comment type="caution">
    <text evidence="9">The sequence shown here is derived from an EMBL/GenBank/DDBJ whole genome shotgun (WGS) entry which is preliminary data.</text>
</comment>
<sequence>MSENEDGGCEIQVADSSRKTKAFVVRLNVVSTSVLLFLRLIASFVVAAYDGWIRRKCEIVGRVKNRLKLQLFSLVPTNFVTSLTEIVLYRGKIGTVFHVFSVIDIRPRIWKRDENPKLRQPEPEPEKSVNCEILSQPVGNIRADVIFIHGLHGSVVHTWKQGVWNYRKNVQNTQLEHKFKLTDDSTDKGSASEDEAPSDNLHRSGSRRRVFSDSKQGQDVVLKNITDIINNIDDTIKERSNKAVKDDPYTACWPKDWLPQDCPGIRVIAVNYTTDPFLWRPVWITKRIRTSMTERSEEMEDHLLKLGVGEHPIVWVGHSKGGLFVKQMLVDANNSDDPALKNFLHQTKAMMFYSVPHRGSSLANINLPLLRQSIELIEVKKDCKEVSHLHNQFMKLYEKKILSAEVYSFVETVLTFMFVTNVRVVSVDSADIGFGVFKGVNIDHREICKPINRDCFLYKELVDLINRVV</sequence>
<dbReference type="PANTHER" id="PTHR48182">
    <property type="entry name" value="PROTEIN SERAC1"/>
    <property type="match status" value="1"/>
</dbReference>
<dbReference type="AlphaFoldDB" id="A0AAW2HIG6"/>
<dbReference type="PANTHER" id="PTHR48182:SF2">
    <property type="entry name" value="PROTEIN SERAC1"/>
    <property type="match status" value="1"/>
</dbReference>